<dbReference type="InterPro" id="IPR011990">
    <property type="entry name" value="TPR-like_helical_dom_sf"/>
</dbReference>
<evidence type="ECO:0000259" key="4">
    <source>
        <dbReference type="Pfam" id="PF17109"/>
    </source>
</evidence>
<evidence type="ECO:0000256" key="3">
    <source>
        <dbReference type="SAM" id="MobiDB-lite"/>
    </source>
</evidence>
<dbReference type="Pfam" id="PF17109">
    <property type="entry name" value="Goodbye"/>
    <property type="match status" value="1"/>
</dbReference>
<dbReference type="InterPro" id="IPR031350">
    <property type="entry name" value="Goodbye_dom"/>
</dbReference>
<dbReference type="EMBL" id="PQXM01000006">
    <property type="protein sequence ID" value="TGO80500.1"/>
    <property type="molecule type" value="Genomic_DNA"/>
</dbReference>
<reference evidence="6 7" key="1">
    <citation type="submission" date="2017-12" db="EMBL/GenBank/DDBJ databases">
        <title>Comparative genomics of Botrytis spp.</title>
        <authorList>
            <person name="Valero-Jimenez C.A."/>
            <person name="Tapia P."/>
            <person name="Veloso J."/>
            <person name="Silva-Moreno E."/>
            <person name="Staats M."/>
            <person name="Valdes J.H."/>
            <person name="Van Kan J.A.L."/>
        </authorList>
    </citation>
    <scope>NUCLEOTIDE SEQUENCE [LARGE SCALE GENOMIC DNA]</scope>
    <source>
        <strain evidence="6 7">Be9601</strain>
    </source>
</reference>
<feature type="domain" description="Fungal STAND N-terminal Goodbye" evidence="4">
    <location>
        <begin position="25"/>
        <end position="143"/>
    </location>
</feature>
<evidence type="ECO:0000313" key="7">
    <source>
        <dbReference type="Proteomes" id="UP000297229"/>
    </source>
</evidence>
<keyword evidence="7" id="KW-1185">Reference proteome</keyword>
<dbReference type="PANTHER" id="PTHR10039:SF17">
    <property type="entry name" value="FUNGAL STAND N-TERMINAL GOODBYE DOMAIN-CONTAINING PROTEIN-RELATED"/>
    <property type="match status" value="1"/>
</dbReference>
<dbReference type="InterPro" id="IPR027417">
    <property type="entry name" value="P-loop_NTPase"/>
</dbReference>
<sequence>MEPKTGLHTVTAESQTVDLELQKLWDEAQSEFHKNTNRKLASISPRKIEDVLAQLKEKFQPKDGVQPSTKHKIKDAIRKILECIQFLGGLAAEAASTVFAPAKLCFNAISFLIEIPQKVAEVYEGLGNLFEEITHAMALLNVYKDYKKLDRELKNGIHKLMVSIVRICGLAINIIDGGKLVKVKTVLKVTFLKDDSGVKDELRNFKELITKQNELTGVITLKTILDNSAGIDKMLKRQDSISEKQSHIADGVTYVKDDIKAQKDEKIISDRVEKISRLLSMPQGLAKSNVANEELREIRKQFPEDGFKWLSRVNDYDEWLKLSSDSAPRSPFRLLSVSGAIKTGKSCLVASIEEDLRNRKIANLAIAYHAFTGVDSKSTKTAIKDDVVHALKSMALQLATQNKAYAAALSQLKEKDLRISDTQECSAVQQWWDKLRFAKDPENQEPLNIFLLLDGLDQLSEENADKFLELLRKSSSSLAKENRLQLRILVTGIIDSNPRNLHIRITDHTMDDIKSFIEQELKGLNSLQGQDVEMKRLRQSIREKLPKVAEGSFSIITQKLARIVEAVKSDAYSDDIEAILDQDPSEDPDKMAQKIITDLNTSLSARDIRQLNEILDWALFGYRYFSIDQIRAALWLNSGKLPVQPLERKLKEKFVNVFTDLEHNTVSVYEPIVRLFTDSDSRLTSMGKISAYDIENGRISMTLSVHRADLYSVQRFFWDLTEKIGIGKFDFSPNNSGNESKIDINSTPVQANCHITEKLLKLLNDEPNEITEPLVEYALEWLPRHIREVKEALLPDEGETEGPTIRVIAKRLVDLLSDVEAIEKFWNTTESIHESWWDSDNVKSIRDFIKDERTVAQLEPRERRWVKQHTRAKENVDFYRPITLMVAKKWLRDPSRTCNPYHAYKWVDSFLDIETLSDGAIRDTKTDDSRSDTTTEVDLNTEEDPECKKILSRATWARKLLHMTEDSLWYERIGQTFFQANKFTKAIEYFDKAKSFPSCHWTVHEFQALSYAELNELSDESWMDCASSEMELAIKALKSMQMGNNPPGETLSLSEALVRTLKKFASWQKNMGKIDGAIALYKEILEFNAQEHRIRSGLLKILVDEDKDDEASSVMFELKDWVLNSQQQPDMRVFSEFLLDIAKSLDASDLSPAQNSLDCVINLARSSTVSSEITLEAFVGAATLAENELHRAILLTYEGLLISGGVETNKLLDALETEKNDLPVDLAWMWKFILLYIKKPLLASYYSQFKDFAKARNMFRDDMVTAIAILEDDDPENDVIGYQSLTLILSHTGDDQNALSAWSLICPADTLIRNNDDGDGQEEHPIESGRNGPINLSCEGACGKEWTYADDFHVCRSCYEIAFCSNCLEKLKKNRLARWYCRPEHSWLHVPPWNDEDVAGKGMVRVMDESGSPKEVRISDWIKDLKRIWEIE</sequence>
<dbReference type="Gene3D" id="1.25.40.10">
    <property type="entry name" value="Tetratricopeptide repeat domain"/>
    <property type="match status" value="1"/>
</dbReference>
<feature type="repeat" description="TPR" evidence="2">
    <location>
        <begin position="967"/>
        <end position="1000"/>
    </location>
</feature>
<keyword evidence="2" id="KW-0802">TPR repeat</keyword>
<evidence type="ECO:0000313" key="6">
    <source>
        <dbReference type="EMBL" id="TGO80500.1"/>
    </source>
</evidence>
<accession>A0A4Z1K8T0</accession>
<dbReference type="PROSITE" id="PS50005">
    <property type="entry name" value="TPR"/>
    <property type="match status" value="1"/>
</dbReference>
<name>A0A4Z1K8T0_9HELO</name>
<feature type="compositionally biased region" description="Basic and acidic residues" evidence="3">
    <location>
        <begin position="922"/>
        <end position="933"/>
    </location>
</feature>
<feature type="domain" description="Nephrocystin 3-like N-terminal" evidence="5">
    <location>
        <begin position="308"/>
        <end position="491"/>
    </location>
</feature>
<dbReference type="PANTHER" id="PTHR10039">
    <property type="entry name" value="AMELOGENIN"/>
    <property type="match status" value="1"/>
</dbReference>
<dbReference type="Proteomes" id="UP000297229">
    <property type="component" value="Unassembled WGS sequence"/>
</dbReference>
<dbReference type="Pfam" id="PF24883">
    <property type="entry name" value="NPHP3_N"/>
    <property type="match status" value="1"/>
</dbReference>
<dbReference type="InterPro" id="IPR019734">
    <property type="entry name" value="TPR_rpt"/>
</dbReference>
<evidence type="ECO:0000256" key="1">
    <source>
        <dbReference type="ARBA" id="ARBA00022737"/>
    </source>
</evidence>
<dbReference type="InterPro" id="IPR056884">
    <property type="entry name" value="NPHP3-like_N"/>
</dbReference>
<comment type="caution">
    <text evidence="6">The sequence shown here is derived from an EMBL/GenBank/DDBJ whole genome shotgun (WGS) entry which is preliminary data.</text>
</comment>
<evidence type="ECO:0000259" key="5">
    <source>
        <dbReference type="Pfam" id="PF24883"/>
    </source>
</evidence>
<feature type="region of interest" description="Disordered" evidence="3">
    <location>
        <begin position="922"/>
        <end position="941"/>
    </location>
</feature>
<protein>
    <submittedName>
        <fullName evidence="6">Uncharacterized protein</fullName>
    </submittedName>
</protein>
<keyword evidence="1" id="KW-0677">Repeat</keyword>
<gene>
    <name evidence="6" type="ORF">BELL_0006g00340</name>
</gene>
<evidence type="ECO:0000256" key="2">
    <source>
        <dbReference type="PROSITE-ProRule" id="PRU00339"/>
    </source>
</evidence>
<dbReference type="SUPFAM" id="SSF48452">
    <property type="entry name" value="TPR-like"/>
    <property type="match status" value="1"/>
</dbReference>
<proteinExistence type="predicted"/>
<dbReference type="Gene3D" id="3.40.50.300">
    <property type="entry name" value="P-loop containing nucleotide triphosphate hydrolases"/>
    <property type="match status" value="1"/>
</dbReference>
<organism evidence="6 7">
    <name type="scientific">Botrytis elliptica</name>
    <dbReference type="NCBI Taxonomy" id="278938"/>
    <lineage>
        <taxon>Eukaryota</taxon>
        <taxon>Fungi</taxon>
        <taxon>Dikarya</taxon>
        <taxon>Ascomycota</taxon>
        <taxon>Pezizomycotina</taxon>
        <taxon>Leotiomycetes</taxon>
        <taxon>Helotiales</taxon>
        <taxon>Sclerotiniaceae</taxon>
        <taxon>Botrytis</taxon>
    </lineage>
</organism>